<feature type="region of interest" description="Disordered" evidence="1">
    <location>
        <begin position="119"/>
        <end position="141"/>
    </location>
</feature>
<dbReference type="Proteomes" id="UP000430202">
    <property type="component" value="Unassembled WGS sequence"/>
</dbReference>
<feature type="compositionally biased region" description="Polar residues" evidence="1">
    <location>
        <begin position="161"/>
        <end position="170"/>
    </location>
</feature>
<dbReference type="RefSeq" id="WP_159302095.1">
    <property type="nucleotide sequence ID" value="NZ_LR733271.1"/>
</dbReference>
<feature type="region of interest" description="Disordered" evidence="1">
    <location>
        <begin position="159"/>
        <end position="178"/>
    </location>
</feature>
<keyword evidence="3" id="KW-1185">Reference proteome</keyword>
<feature type="compositionally biased region" description="Polar residues" evidence="1">
    <location>
        <begin position="123"/>
        <end position="140"/>
    </location>
</feature>
<accession>A0A653P9T3</accession>
<organism evidence="2 3">
    <name type="scientific">Maribacter litoralis</name>
    <dbReference type="NCBI Taxonomy" id="2059726"/>
    <lineage>
        <taxon>Bacteria</taxon>
        <taxon>Pseudomonadati</taxon>
        <taxon>Bacteroidota</taxon>
        <taxon>Flavobacteriia</taxon>
        <taxon>Flavobacteriales</taxon>
        <taxon>Flavobacteriaceae</taxon>
        <taxon>Maribacter</taxon>
    </lineage>
</organism>
<proteinExistence type="predicted"/>
<reference evidence="2 3" key="1">
    <citation type="submission" date="2019-10" db="EMBL/GenBank/DDBJ databases">
        <authorList>
            <person name="Karimi E."/>
        </authorList>
    </citation>
    <scope>NUCLEOTIDE SEQUENCE [LARGE SCALE GENOMIC DNA]</scope>
    <source>
        <strain evidence="2">Maribacter sp. 151</strain>
    </source>
</reference>
<sequence>MNVKDFTYFLENPTKVVEPIHTKHLEDIIAEYPYFQAARALHLKGLKNLNSYKYNKALKTTAAFTTDRDVLFEFITSKDFLQYDAPIEKIAKIEVNNAIEVTEETKEVSEINKIVSAEKEDTSNITEDTNTPEDTNSLKESISEPKVIKLEEKSNEIDEASTVSLITPSEDSPLPQDEKDAEQILDPELFQSKNPETTEEEDALDIGKPLTFDAKEKYSFSEWLSLASKKPLEKSSDESPVAPKEELEEEINQAPTASIEKSADTKRQESEIANTPEAKSKPIKKVRPKNEAIKKKYDRIDKFIATNPKIVPTEQSAIIDISKSSTIDQNELMTETLARVYLEQKKYKKAIQAFKILSLKYPEKSSFFADRIKAVEKLRKDNK</sequence>
<feature type="region of interest" description="Disordered" evidence="1">
    <location>
        <begin position="229"/>
        <end position="290"/>
    </location>
</feature>
<evidence type="ECO:0008006" key="4">
    <source>
        <dbReference type="Google" id="ProtNLM"/>
    </source>
</evidence>
<dbReference type="AlphaFoldDB" id="A0A653P9T3"/>
<gene>
    <name evidence="2" type="ORF">MARI151_20167</name>
</gene>
<evidence type="ECO:0000313" key="3">
    <source>
        <dbReference type="Proteomes" id="UP000430202"/>
    </source>
</evidence>
<feature type="compositionally biased region" description="Basic and acidic residues" evidence="1">
    <location>
        <begin position="261"/>
        <end position="270"/>
    </location>
</feature>
<dbReference type="EMBL" id="CABWLR010000002">
    <property type="protein sequence ID" value="VXB26472.1"/>
    <property type="molecule type" value="Genomic_DNA"/>
</dbReference>
<feature type="region of interest" description="Disordered" evidence="1">
    <location>
        <begin position="183"/>
        <end position="209"/>
    </location>
</feature>
<evidence type="ECO:0000313" key="2">
    <source>
        <dbReference type="EMBL" id="VXB26472.1"/>
    </source>
</evidence>
<name>A0A653P9T3_9FLAO</name>
<evidence type="ECO:0000256" key="1">
    <source>
        <dbReference type="SAM" id="MobiDB-lite"/>
    </source>
</evidence>
<protein>
    <recommendedName>
        <fullName evidence="4">Tetratricopeptide repeat-containing protein</fullName>
    </recommendedName>
</protein>